<protein>
    <submittedName>
        <fullName evidence="1">Uncharacterized protein</fullName>
    </submittedName>
</protein>
<name>A0A8S5QPU3_9CAUD</name>
<evidence type="ECO:0000313" key="1">
    <source>
        <dbReference type="EMBL" id="DAE21096.1"/>
    </source>
</evidence>
<proteinExistence type="predicted"/>
<reference evidence="1" key="1">
    <citation type="journal article" date="2021" name="Proc. Natl. Acad. Sci. U.S.A.">
        <title>A Catalog of Tens of Thousands of Viruses from Human Metagenomes Reveals Hidden Associations with Chronic Diseases.</title>
        <authorList>
            <person name="Tisza M.J."/>
            <person name="Buck C.B."/>
        </authorList>
    </citation>
    <scope>NUCLEOTIDE SEQUENCE</scope>
    <source>
        <strain evidence="1">CtRCE13</strain>
    </source>
</reference>
<organism evidence="1">
    <name type="scientific">Siphoviridae sp. ctRCE13</name>
    <dbReference type="NCBI Taxonomy" id="2826332"/>
    <lineage>
        <taxon>Viruses</taxon>
        <taxon>Duplodnaviria</taxon>
        <taxon>Heunggongvirae</taxon>
        <taxon>Uroviricota</taxon>
        <taxon>Caudoviricetes</taxon>
    </lineage>
</organism>
<accession>A0A8S5QPU3</accession>
<sequence>MKENEIITKWKQGLSKNQLATMYKRQYNQEIKIIRSSVRHRNDGRYISNYEALAYVERVIYKYLKERKNK</sequence>
<dbReference type="EMBL" id="BK015707">
    <property type="protein sequence ID" value="DAE21096.1"/>
    <property type="molecule type" value="Genomic_DNA"/>
</dbReference>